<dbReference type="EMBL" id="JACHNB010000001">
    <property type="protein sequence ID" value="MBB4743219.1"/>
    <property type="molecule type" value="Genomic_DNA"/>
</dbReference>
<evidence type="ECO:0000313" key="2">
    <source>
        <dbReference type="EMBL" id="MBB4743219.1"/>
    </source>
</evidence>
<comment type="caution">
    <text evidence="2">The sequence shown here is derived from an EMBL/GenBank/DDBJ whole genome shotgun (WGS) entry which is preliminary data.</text>
</comment>
<dbReference type="Pfam" id="PF13349">
    <property type="entry name" value="DUF4097"/>
    <property type="match status" value="1"/>
</dbReference>
<dbReference type="AlphaFoldDB" id="A0A7W7H3P2"/>
<protein>
    <recommendedName>
        <fullName evidence="1">DUF4097 domain-containing protein</fullName>
    </recommendedName>
</protein>
<keyword evidence="3" id="KW-1185">Reference proteome</keyword>
<gene>
    <name evidence="2" type="ORF">BJY16_006678</name>
</gene>
<dbReference type="InterPro" id="IPR025164">
    <property type="entry name" value="Toastrack_DUF4097"/>
</dbReference>
<evidence type="ECO:0000259" key="1">
    <source>
        <dbReference type="Pfam" id="PF13349"/>
    </source>
</evidence>
<name>A0A7W7H3P2_9ACTN</name>
<organism evidence="2 3">
    <name type="scientific">Actinoplanes octamycinicus</name>
    <dbReference type="NCBI Taxonomy" id="135948"/>
    <lineage>
        <taxon>Bacteria</taxon>
        <taxon>Bacillati</taxon>
        <taxon>Actinomycetota</taxon>
        <taxon>Actinomycetes</taxon>
        <taxon>Micromonosporales</taxon>
        <taxon>Micromonosporaceae</taxon>
        <taxon>Actinoplanes</taxon>
    </lineage>
</organism>
<proteinExistence type="predicted"/>
<evidence type="ECO:0000313" key="3">
    <source>
        <dbReference type="Proteomes" id="UP000546162"/>
    </source>
</evidence>
<reference evidence="2 3" key="1">
    <citation type="submission" date="2020-08" db="EMBL/GenBank/DDBJ databases">
        <title>Sequencing the genomes of 1000 actinobacteria strains.</title>
        <authorList>
            <person name="Klenk H.-P."/>
        </authorList>
    </citation>
    <scope>NUCLEOTIDE SEQUENCE [LARGE SCALE GENOMIC DNA]</scope>
    <source>
        <strain evidence="2 3">DSM 45809</strain>
    </source>
</reference>
<feature type="domain" description="DUF4097" evidence="1">
    <location>
        <begin position="13"/>
        <end position="214"/>
    </location>
</feature>
<dbReference type="Proteomes" id="UP000546162">
    <property type="component" value="Unassembled WGS sequence"/>
</dbReference>
<sequence length="220" mass="22361">MPTFATPAPITTVLDIPSGRLHLVAAERSDTTVEVRPADPGKARDVKVAEQTTVAYADGVLRIEATAKNQLLGPSGAVDVTVHLPAGSRIEAKAAYAGFQADGSLGDVTVDGAHVTVTIEEATRVRVSTSGGDVTVGRLLGPAEVSTAQGAISIAEATRGTVVLRTQMGDVAVHAAHGVSAALDAGTGYGRVDNGLKNDGATELDIHATTSYGDIVARSL</sequence>
<accession>A0A7W7H3P2</accession>